<dbReference type="EMBL" id="UGQW01000002">
    <property type="protein sequence ID" value="STZ67783.1"/>
    <property type="molecule type" value="Genomic_DNA"/>
</dbReference>
<evidence type="ECO:0000313" key="1">
    <source>
        <dbReference type="EMBL" id="STZ67783.1"/>
    </source>
</evidence>
<gene>
    <name evidence="1" type="ORF">NCTC10660_01272</name>
</gene>
<dbReference type="Proteomes" id="UP000254927">
    <property type="component" value="Unassembled WGS sequence"/>
</dbReference>
<dbReference type="InterPro" id="IPR058172">
    <property type="entry name" value="HLGFF_Neisseriales"/>
</dbReference>
<protein>
    <submittedName>
        <fullName evidence="1">Uncharacterized protein</fullName>
    </submittedName>
</protein>
<dbReference type="NCBIfam" id="NF047841">
    <property type="entry name" value="HLGFF_fam"/>
    <property type="match status" value="1"/>
</dbReference>
<accession>A0A378U0T1</accession>
<dbReference type="GeneID" id="93352256"/>
<reference evidence="1 2" key="1">
    <citation type="submission" date="2018-06" db="EMBL/GenBank/DDBJ databases">
        <authorList>
            <consortium name="Pathogen Informatics"/>
            <person name="Doyle S."/>
        </authorList>
    </citation>
    <scope>NUCLEOTIDE SEQUENCE [LARGE SCALE GENOMIC DNA]</scope>
    <source>
        <strain evidence="1 2">NCTC10660</strain>
    </source>
</reference>
<organism evidence="1 2">
    <name type="scientific">Neisseria elongata</name>
    <dbReference type="NCBI Taxonomy" id="495"/>
    <lineage>
        <taxon>Bacteria</taxon>
        <taxon>Pseudomonadati</taxon>
        <taxon>Pseudomonadota</taxon>
        <taxon>Betaproteobacteria</taxon>
        <taxon>Neisseriales</taxon>
        <taxon>Neisseriaceae</taxon>
        <taxon>Neisseria</taxon>
    </lineage>
</organism>
<dbReference type="AlphaFoldDB" id="A0A378U0T1"/>
<proteinExistence type="predicted"/>
<evidence type="ECO:0000313" key="2">
    <source>
        <dbReference type="Proteomes" id="UP000254927"/>
    </source>
</evidence>
<sequence>MHYFSLHTDNGSHIGFLIMTADDESEQPPQSGQFLIKLQSETPPPADIALLLEPFTDSGSACRWQTEKDHVVLYGGDGGIEGRIRNEYLTLSGKTFLLNDLTGLI</sequence>
<dbReference type="RefSeq" id="WP_074897787.1">
    <property type="nucleotide sequence ID" value="NZ_BTPO01000010.1"/>
</dbReference>
<name>A0A378U0T1_NEIEL</name>